<dbReference type="RefSeq" id="WP_109821492.1">
    <property type="nucleotide sequence ID" value="NZ_QGKL01000004.1"/>
</dbReference>
<dbReference type="EMBL" id="QGKL01000004">
    <property type="protein sequence ID" value="PWQ99597.1"/>
    <property type="molecule type" value="Genomic_DNA"/>
</dbReference>
<keyword evidence="3" id="KW-1185">Reference proteome</keyword>
<protein>
    <submittedName>
        <fullName evidence="2">Uncharacterized protein</fullName>
    </submittedName>
</protein>
<feature type="transmembrane region" description="Helical" evidence="1">
    <location>
        <begin position="60"/>
        <end position="84"/>
    </location>
</feature>
<keyword evidence="1" id="KW-0812">Transmembrane</keyword>
<sequence length="147" mass="15957">MSLDLRFKLMRIIAVIFALYTVIWGLAPYTAINLPSRFLLDVLDWPIDNMAVALDQNTKWLSAIGASLLGAVSVFLWGIVAPALKRGDVEIAKTTLQAFIVWYVIDSAGSIAAGVPSNVVFNTAYLILVLIPLLGMPKNLNKPDKGG</sequence>
<evidence type="ECO:0000313" key="2">
    <source>
        <dbReference type="EMBL" id="PWQ99597.1"/>
    </source>
</evidence>
<keyword evidence="1" id="KW-1133">Transmembrane helix</keyword>
<dbReference type="OrthoDB" id="330925at2"/>
<feature type="transmembrane region" description="Helical" evidence="1">
    <location>
        <begin position="12"/>
        <end position="32"/>
    </location>
</feature>
<proteinExistence type="predicted"/>
<organism evidence="2 3">
    <name type="scientific">Leucothrix arctica</name>
    <dbReference type="NCBI Taxonomy" id="1481894"/>
    <lineage>
        <taxon>Bacteria</taxon>
        <taxon>Pseudomonadati</taxon>
        <taxon>Pseudomonadota</taxon>
        <taxon>Gammaproteobacteria</taxon>
        <taxon>Thiotrichales</taxon>
        <taxon>Thiotrichaceae</taxon>
        <taxon>Leucothrix</taxon>
    </lineage>
</organism>
<accession>A0A317CN20</accession>
<reference evidence="2 3" key="1">
    <citation type="submission" date="2018-05" db="EMBL/GenBank/DDBJ databases">
        <title>Leucothrix arctica sp. nov., isolated from Arctic seawater.</title>
        <authorList>
            <person name="Choi A."/>
            <person name="Baek K."/>
        </authorList>
    </citation>
    <scope>NUCLEOTIDE SEQUENCE [LARGE SCALE GENOMIC DNA]</scope>
    <source>
        <strain evidence="2 3">IMCC9719</strain>
    </source>
</reference>
<name>A0A317CN20_9GAMM</name>
<dbReference type="AlphaFoldDB" id="A0A317CN20"/>
<gene>
    <name evidence="2" type="ORF">DKT75_00570</name>
</gene>
<comment type="caution">
    <text evidence="2">The sequence shown here is derived from an EMBL/GenBank/DDBJ whole genome shotgun (WGS) entry which is preliminary data.</text>
</comment>
<feature type="transmembrane region" description="Helical" evidence="1">
    <location>
        <begin position="119"/>
        <end position="136"/>
    </location>
</feature>
<evidence type="ECO:0000256" key="1">
    <source>
        <dbReference type="SAM" id="Phobius"/>
    </source>
</evidence>
<evidence type="ECO:0000313" key="3">
    <source>
        <dbReference type="Proteomes" id="UP000245506"/>
    </source>
</evidence>
<keyword evidence="1" id="KW-0472">Membrane</keyword>
<dbReference type="Proteomes" id="UP000245506">
    <property type="component" value="Unassembled WGS sequence"/>
</dbReference>